<keyword evidence="5 12" id="KW-0812">Transmembrane</keyword>
<dbReference type="PANTHER" id="PTHR11410:SF0">
    <property type="entry name" value="ATP SYNTHASE SUBUNIT A"/>
    <property type="match status" value="1"/>
</dbReference>
<evidence type="ECO:0000256" key="10">
    <source>
        <dbReference type="ARBA" id="ARBA00023310"/>
    </source>
</evidence>
<keyword evidence="9 12" id="KW-0472">Membrane</keyword>
<sequence length="236" mass="25634">MLVDIFSSLDFYAGMEECDYMGHFFGYFSFLLGGWVLYCQKGHFWAGGSSWVRVERAFLAVMYGVVKDSKGSYFGGFGLGCVSLFFGLILLNFGGMIPGSLSASSHLSVSLPLGLTWWFWSVFSGLSLNWKGALAHLLPLGTPVALCPLMVLIETVSVVIRPITLSVRLVANITMGHLMLSLVGESLVGSFSMGVLGPYVLFEFFVCGLQAYVFSLLVVLYSADHPDSWGGVGLVK</sequence>
<feature type="transmembrane region" description="Helical" evidence="12">
    <location>
        <begin position="132"/>
        <end position="153"/>
    </location>
</feature>
<evidence type="ECO:0000256" key="11">
    <source>
        <dbReference type="RuleBase" id="RU004450"/>
    </source>
</evidence>
<dbReference type="Pfam" id="PF00119">
    <property type="entry name" value="ATP-synt_A"/>
    <property type="match status" value="1"/>
</dbReference>
<accession>A0A0C4G3X3</accession>
<comment type="similarity">
    <text evidence="2">Belongs to the ATPase A chain family.</text>
</comment>
<comment type="subcellular location">
    <subcellularLocation>
        <location evidence="1">Membrane</location>
        <topology evidence="1">Multi-pass membrane protein</topology>
    </subcellularLocation>
    <subcellularLocation>
        <location evidence="11">Mitochondrion inner membrane</location>
        <topology evidence="11">Multi-pass membrane protein</topology>
    </subcellularLocation>
</comment>
<evidence type="ECO:0000256" key="3">
    <source>
        <dbReference type="ARBA" id="ARBA00022448"/>
    </source>
</evidence>
<keyword evidence="10" id="KW-0066">ATP synthesis</keyword>
<evidence type="ECO:0000256" key="9">
    <source>
        <dbReference type="ARBA" id="ARBA00023136"/>
    </source>
</evidence>
<dbReference type="InterPro" id="IPR045083">
    <property type="entry name" value="ATP_synth_F0_asu_bact/mt"/>
</dbReference>
<keyword evidence="4" id="KW-0138">CF(0)</keyword>
<keyword evidence="6" id="KW-0375">Hydrogen ion transport</keyword>
<keyword evidence="8" id="KW-0406">Ion transport</keyword>
<dbReference type="Gene3D" id="1.20.120.220">
    <property type="entry name" value="ATP synthase, F0 complex, subunit A"/>
    <property type="match status" value="1"/>
</dbReference>
<dbReference type="GO" id="GO:0045259">
    <property type="term" value="C:proton-transporting ATP synthase complex"/>
    <property type="evidence" value="ECO:0007669"/>
    <property type="project" value="UniProtKB-KW"/>
</dbReference>
<reference evidence="13" key="1">
    <citation type="submission" date="2012-11" db="EMBL/GenBank/DDBJ databases">
        <title>The DUI detection of freshwater pearl mussel Hyriopsis cumingii.</title>
        <authorList>
            <person name="Wang G.L."/>
            <person name="Chen L."/>
            <person name="Li J.L."/>
        </authorList>
    </citation>
    <scope>NUCLEOTIDE SEQUENCE</scope>
    <source>
        <tissue evidence="13">Gonad</tissue>
    </source>
</reference>
<dbReference type="SMR" id="A0A0C4G3X3"/>
<keyword evidence="7 12" id="KW-1133">Transmembrane helix</keyword>
<dbReference type="PRINTS" id="PR00123">
    <property type="entry name" value="ATPASEA"/>
</dbReference>
<evidence type="ECO:0000256" key="2">
    <source>
        <dbReference type="ARBA" id="ARBA00006810"/>
    </source>
</evidence>
<dbReference type="SUPFAM" id="SSF81336">
    <property type="entry name" value="F1F0 ATP synthase subunit A"/>
    <property type="match status" value="1"/>
</dbReference>
<dbReference type="InterPro" id="IPR035908">
    <property type="entry name" value="F0_ATP_A_sf"/>
</dbReference>
<keyword evidence="3" id="KW-0813">Transport</keyword>
<keyword evidence="13" id="KW-0496">Mitochondrion</keyword>
<feature type="transmembrane region" description="Helical" evidence="12">
    <location>
        <begin position="72"/>
        <end position="91"/>
    </location>
</feature>
<organism evidence="13">
    <name type="scientific">Sinohyriopsis cumingii</name>
    <name type="common">Triangle sail mussel</name>
    <name type="synonym">Hyriopsis cumingii</name>
    <dbReference type="NCBI Taxonomy" id="165450"/>
    <lineage>
        <taxon>Eukaryota</taxon>
        <taxon>Metazoa</taxon>
        <taxon>Spiralia</taxon>
        <taxon>Lophotrochozoa</taxon>
        <taxon>Mollusca</taxon>
        <taxon>Bivalvia</taxon>
        <taxon>Autobranchia</taxon>
        <taxon>Heteroconchia</taxon>
        <taxon>Palaeoheterodonta</taxon>
        <taxon>Unionida</taxon>
        <taxon>Unionoidea</taxon>
        <taxon>Unionidae</taxon>
        <taxon>Gonideinae</taxon>
        <taxon>Sinohyriopsis</taxon>
    </lineage>
</organism>
<proteinExistence type="inferred from homology"/>
<dbReference type="InterPro" id="IPR000568">
    <property type="entry name" value="ATP_synth_F0_asu"/>
</dbReference>
<evidence type="ECO:0000256" key="12">
    <source>
        <dbReference type="SAM" id="Phobius"/>
    </source>
</evidence>
<gene>
    <name evidence="13" type="primary">ATP6</name>
</gene>
<dbReference type="PROSITE" id="PS00449">
    <property type="entry name" value="ATPASE_A"/>
    <property type="match status" value="1"/>
</dbReference>
<dbReference type="PANTHER" id="PTHR11410">
    <property type="entry name" value="ATP SYNTHASE SUBUNIT A"/>
    <property type="match status" value="1"/>
</dbReference>
<dbReference type="GO" id="GO:0005743">
    <property type="term" value="C:mitochondrial inner membrane"/>
    <property type="evidence" value="ECO:0007669"/>
    <property type="project" value="UniProtKB-SubCell"/>
</dbReference>
<evidence type="ECO:0000256" key="7">
    <source>
        <dbReference type="ARBA" id="ARBA00022989"/>
    </source>
</evidence>
<protein>
    <recommendedName>
        <fullName evidence="11">ATP synthase subunit a</fullName>
    </recommendedName>
</protein>
<evidence type="ECO:0000313" key="13">
    <source>
        <dbReference type="EMBL" id="AGG19451.1"/>
    </source>
</evidence>
<feature type="transmembrane region" description="Helical" evidence="12">
    <location>
        <begin position="196"/>
        <end position="221"/>
    </location>
</feature>
<evidence type="ECO:0000256" key="8">
    <source>
        <dbReference type="ARBA" id="ARBA00023065"/>
    </source>
</evidence>
<dbReference type="InterPro" id="IPR023011">
    <property type="entry name" value="ATP_synth_F0_asu_AS"/>
</dbReference>
<feature type="transmembrane region" description="Helical" evidence="12">
    <location>
        <begin position="103"/>
        <end position="120"/>
    </location>
</feature>
<evidence type="ECO:0000256" key="6">
    <source>
        <dbReference type="ARBA" id="ARBA00022781"/>
    </source>
</evidence>
<evidence type="ECO:0000256" key="4">
    <source>
        <dbReference type="ARBA" id="ARBA00022547"/>
    </source>
</evidence>
<feature type="transmembrane region" description="Helical" evidence="12">
    <location>
        <begin position="20"/>
        <end position="38"/>
    </location>
</feature>
<dbReference type="NCBIfam" id="TIGR01131">
    <property type="entry name" value="ATP_synt_6_or_A"/>
    <property type="match status" value="1"/>
</dbReference>
<geneLocation type="mitochondrion" evidence="13"/>
<dbReference type="CDD" id="cd00310">
    <property type="entry name" value="ATP-synt_Fo_a_6"/>
    <property type="match status" value="1"/>
</dbReference>
<evidence type="ECO:0000256" key="1">
    <source>
        <dbReference type="ARBA" id="ARBA00004141"/>
    </source>
</evidence>
<dbReference type="GO" id="GO:0046933">
    <property type="term" value="F:proton-transporting ATP synthase activity, rotational mechanism"/>
    <property type="evidence" value="ECO:0007669"/>
    <property type="project" value="TreeGrafter"/>
</dbReference>
<dbReference type="EMBL" id="KC150028">
    <property type="protein sequence ID" value="AGG19451.1"/>
    <property type="molecule type" value="Genomic_DNA"/>
</dbReference>
<name>A0A0C4G3X3_SINCU</name>
<evidence type="ECO:0000256" key="5">
    <source>
        <dbReference type="ARBA" id="ARBA00022692"/>
    </source>
</evidence>
<dbReference type="AlphaFoldDB" id="A0A0C4G3X3"/>